<keyword evidence="1" id="KW-1133">Transmembrane helix</keyword>
<evidence type="ECO:0000313" key="3">
    <source>
        <dbReference type="Proteomes" id="UP000001396"/>
    </source>
</evidence>
<dbReference type="RefSeq" id="XP_020437980.1">
    <property type="nucleotide sequence ID" value="XM_020572122.1"/>
</dbReference>
<dbReference type="AlphaFoldDB" id="D3AY47"/>
<organism evidence="2 3">
    <name type="scientific">Heterostelium pallidum (strain ATCC 26659 / Pp 5 / PN500)</name>
    <name type="common">Cellular slime mold</name>
    <name type="synonym">Polysphondylium pallidum</name>
    <dbReference type="NCBI Taxonomy" id="670386"/>
    <lineage>
        <taxon>Eukaryota</taxon>
        <taxon>Amoebozoa</taxon>
        <taxon>Evosea</taxon>
        <taxon>Eumycetozoa</taxon>
        <taxon>Dictyostelia</taxon>
        <taxon>Acytosteliales</taxon>
        <taxon>Acytosteliaceae</taxon>
        <taxon>Heterostelium</taxon>
    </lineage>
</organism>
<keyword evidence="1" id="KW-0472">Membrane</keyword>
<evidence type="ECO:0000313" key="2">
    <source>
        <dbReference type="EMBL" id="EFA85874.1"/>
    </source>
</evidence>
<feature type="transmembrane region" description="Helical" evidence="1">
    <location>
        <begin position="7"/>
        <end position="25"/>
    </location>
</feature>
<dbReference type="Proteomes" id="UP000001396">
    <property type="component" value="Unassembled WGS sequence"/>
</dbReference>
<name>D3AY47_HETP5</name>
<dbReference type="InParanoid" id="D3AY47"/>
<sequence length="31" mass="3477">MSAKGQNVVVVVELLLIKLLSLTIYPEMYIV</sequence>
<accession>D3AY47</accession>
<keyword evidence="1" id="KW-0812">Transmembrane</keyword>
<reference evidence="2 3" key="1">
    <citation type="journal article" date="2011" name="Genome Res.">
        <title>Phylogeny-wide analysis of social amoeba genomes highlights ancient origins for complex intercellular communication.</title>
        <authorList>
            <person name="Heidel A.J."/>
            <person name="Lawal H.M."/>
            <person name="Felder M."/>
            <person name="Schilde C."/>
            <person name="Helps N.R."/>
            <person name="Tunggal B."/>
            <person name="Rivero F."/>
            <person name="John U."/>
            <person name="Schleicher M."/>
            <person name="Eichinger L."/>
            <person name="Platzer M."/>
            <person name="Noegel A.A."/>
            <person name="Schaap P."/>
            <person name="Gloeckner G."/>
        </authorList>
    </citation>
    <scope>NUCLEOTIDE SEQUENCE [LARGE SCALE GENOMIC DNA]</scope>
    <source>
        <strain evidence="3">ATCC 26659 / Pp 5 / PN500</strain>
    </source>
</reference>
<comment type="caution">
    <text evidence="2">The sequence shown here is derived from an EMBL/GenBank/DDBJ whole genome shotgun (WGS) entry which is preliminary data.</text>
</comment>
<gene>
    <name evidence="2" type="ORF">PPL_01106</name>
</gene>
<dbReference type="EMBL" id="ADBJ01000004">
    <property type="protein sequence ID" value="EFA85874.1"/>
    <property type="molecule type" value="Genomic_DNA"/>
</dbReference>
<protein>
    <submittedName>
        <fullName evidence="2">Uncharacterized protein</fullName>
    </submittedName>
</protein>
<proteinExistence type="predicted"/>
<keyword evidence="3" id="KW-1185">Reference proteome</keyword>
<dbReference type="GeneID" id="31356636"/>
<evidence type="ECO:0000256" key="1">
    <source>
        <dbReference type="SAM" id="Phobius"/>
    </source>
</evidence>